<name>A0A1B9GYW5_9TREE</name>
<accession>A0A1B9GYW5</accession>
<evidence type="ECO:0000313" key="3">
    <source>
        <dbReference type="Proteomes" id="UP000092666"/>
    </source>
</evidence>
<feature type="compositionally biased region" description="Low complexity" evidence="1">
    <location>
        <begin position="215"/>
        <end position="224"/>
    </location>
</feature>
<feature type="region of interest" description="Disordered" evidence="1">
    <location>
        <begin position="24"/>
        <end position="66"/>
    </location>
</feature>
<feature type="region of interest" description="Disordered" evidence="1">
    <location>
        <begin position="209"/>
        <end position="228"/>
    </location>
</feature>
<reference evidence="2 3" key="1">
    <citation type="submission" date="2013-07" db="EMBL/GenBank/DDBJ databases">
        <title>The Genome Sequence of Cryptococcus heveanensis BCC8398.</title>
        <authorList>
            <consortium name="The Broad Institute Genome Sequencing Platform"/>
            <person name="Cuomo C."/>
            <person name="Litvintseva A."/>
            <person name="Chen Y."/>
            <person name="Heitman J."/>
            <person name="Sun S."/>
            <person name="Springer D."/>
            <person name="Dromer F."/>
            <person name="Young S.K."/>
            <person name="Zeng Q."/>
            <person name="Gargeya S."/>
            <person name="Fitzgerald M."/>
            <person name="Abouelleil A."/>
            <person name="Alvarado L."/>
            <person name="Berlin A.M."/>
            <person name="Chapman S.B."/>
            <person name="Dewar J."/>
            <person name="Goldberg J."/>
            <person name="Griggs A."/>
            <person name="Gujja S."/>
            <person name="Hansen M."/>
            <person name="Howarth C."/>
            <person name="Imamovic A."/>
            <person name="Larimer J."/>
            <person name="McCowan C."/>
            <person name="Murphy C."/>
            <person name="Pearson M."/>
            <person name="Priest M."/>
            <person name="Roberts A."/>
            <person name="Saif S."/>
            <person name="Shea T."/>
            <person name="Sykes S."/>
            <person name="Wortman J."/>
            <person name="Nusbaum C."/>
            <person name="Birren B."/>
        </authorList>
    </citation>
    <scope>NUCLEOTIDE SEQUENCE [LARGE SCALE GENOMIC DNA]</scope>
    <source>
        <strain evidence="2 3">BCC8398</strain>
    </source>
</reference>
<dbReference type="AlphaFoldDB" id="A0A1B9GYW5"/>
<proteinExistence type="predicted"/>
<reference evidence="3" key="2">
    <citation type="submission" date="2013-12" db="EMBL/GenBank/DDBJ databases">
        <title>Evolution of pathogenesis and genome organization in the Tremellales.</title>
        <authorList>
            <person name="Cuomo C."/>
            <person name="Litvintseva A."/>
            <person name="Heitman J."/>
            <person name="Chen Y."/>
            <person name="Sun S."/>
            <person name="Springer D."/>
            <person name="Dromer F."/>
            <person name="Young S."/>
            <person name="Zeng Q."/>
            <person name="Chapman S."/>
            <person name="Gujja S."/>
            <person name="Saif S."/>
            <person name="Birren B."/>
        </authorList>
    </citation>
    <scope>NUCLEOTIDE SEQUENCE [LARGE SCALE GENOMIC DNA]</scope>
    <source>
        <strain evidence="3">BCC8398</strain>
    </source>
</reference>
<dbReference type="Proteomes" id="UP000092666">
    <property type="component" value="Unassembled WGS sequence"/>
</dbReference>
<protein>
    <submittedName>
        <fullName evidence="2">Uncharacterized protein</fullName>
    </submittedName>
</protein>
<keyword evidence="3" id="KW-1185">Reference proteome</keyword>
<organism evidence="2 3">
    <name type="scientific">Kwoniella heveanensis BCC8398</name>
    <dbReference type="NCBI Taxonomy" id="1296120"/>
    <lineage>
        <taxon>Eukaryota</taxon>
        <taxon>Fungi</taxon>
        <taxon>Dikarya</taxon>
        <taxon>Basidiomycota</taxon>
        <taxon>Agaricomycotina</taxon>
        <taxon>Tremellomycetes</taxon>
        <taxon>Tremellales</taxon>
        <taxon>Cryptococcaceae</taxon>
        <taxon>Kwoniella</taxon>
    </lineage>
</organism>
<dbReference type="EMBL" id="KI669496">
    <property type="protein sequence ID" value="OCF36213.1"/>
    <property type="molecule type" value="Genomic_DNA"/>
</dbReference>
<evidence type="ECO:0000313" key="2">
    <source>
        <dbReference type="EMBL" id="OCF36213.1"/>
    </source>
</evidence>
<evidence type="ECO:0000256" key="1">
    <source>
        <dbReference type="SAM" id="MobiDB-lite"/>
    </source>
</evidence>
<sequence length="549" mass="59988">MPRFGRSSVSTSVSKALSKLRFRGFGSRTTLESERDRPPTFSQPSSAVPVHVPSATTHTGQRHDQRPSIQDYFEASPPAAADGSAASVSGDGRWTIPVVAYRPDLHTDAEADTQDAGDSEALSRYVFTTMPSQAAGGTRTIPDIATDQHQSAPGPLDDMSMPRDHVSLWAFNKELKASANNPKRSKADLHSAFLRELPSIKTIVSTFHDDRPQVGAPGASPSSSFGERRNANFKNARVRYRTPAFQIDAFTLSEGGPYPGQWGVIVERLREESAHSATDDPQTGFSADTSPVKAYHPLSKFMSIMHSSYLQDKHRVAIFDQDTEFAFGLRTADEGNDIDTYLNARDCRGGVRSARHDTEPISIVGRNQQYNGASPSSSQPAVLFANSSADPSRHKWASLTSPAEAKHTYLILSRDHSLFADTNTENRSYASRFGAGTGPAKAESEPGMSIMIGETRISEADCATIISNFDGDVANQRKLADPAFTAQLMQANKLIRAMPTDTSQLEAMWEAERLTTTIFPCEVKRRLGGSDEDEVREALLVCVEDRRDL</sequence>
<gene>
    <name evidence="2" type="ORF">I316_02086</name>
</gene>